<name>A0A0R2ABV1_9LACO</name>
<gene>
    <name evidence="1" type="ORF">FC14_GL001764</name>
</gene>
<dbReference type="AlphaFoldDB" id="A0A0R2ABV1"/>
<keyword evidence="2" id="KW-1185">Reference proteome</keyword>
<sequence>MLYKYKDSYKKIAMGLLSFIPDLKDISHLQTELDWYQKDASRFLYLWKNENGDFSGVVGFELVNKQVIVRHIALSPAERNEGVTYKILDELATLYPEAKMMGSLEIAAIITKWEQRKDGE</sequence>
<dbReference type="RefSeq" id="WP_050612237.1">
    <property type="nucleotide sequence ID" value="NZ_AYYP01000029.1"/>
</dbReference>
<dbReference type="PATRIC" id="fig|1423718.3.peg.1831"/>
<proteinExistence type="predicted"/>
<accession>A0A0R2ABV1</accession>
<dbReference type="GeneID" id="75137302"/>
<organism evidence="1 2">
    <name type="scientific">Ligilactobacillus agilis DSM 20509</name>
    <dbReference type="NCBI Taxonomy" id="1423718"/>
    <lineage>
        <taxon>Bacteria</taxon>
        <taxon>Bacillati</taxon>
        <taxon>Bacillota</taxon>
        <taxon>Bacilli</taxon>
        <taxon>Lactobacillales</taxon>
        <taxon>Lactobacillaceae</taxon>
        <taxon>Ligilactobacillus</taxon>
    </lineage>
</organism>
<dbReference type="EMBL" id="AYYP01000029">
    <property type="protein sequence ID" value="KRM64624.1"/>
    <property type="molecule type" value="Genomic_DNA"/>
</dbReference>
<evidence type="ECO:0000313" key="1">
    <source>
        <dbReference type="EMBL" id="KRM64624.1"/>
    </source>
</evidence>
<protein>
    <submittedName>
        <fullName evidence="1">RibT protein</fullName>
    </submittedName>
</protein>
<dbReference type="OrthoDB" id="2189687at2"/>
<reference evidence="1 2" key="1">
    <citation type="journal article" date="2015" name="Genome Announc.">
        <title>Expanding the biotechnology potential of lactobacilli through comparative genomics of 213 strains and associated genera.</title>
        <authorList>
            <person name="Sun Z."/>
            <person name="Harris H.M."/>
            <person name="McCann A."/>
            <person name="Guo C."/>
            <person name="Argimon S."/>
            <person name="Zhang W."/>
            <person name="Yang X."/>
            <person name="Jeffery I.B."/>
            <person name="Cooney J.C."/>
            <person name="Kagawa T.F."/>
            <person name="Liu W."/>
            <person name="Song Y."/>
            <person name="Salvetti E."/>
            <person name="Wrobel A."/>
            <person name="Rasinkangas P."/>
            <person name="Parkhill J."/>
            <person name="Rea M.C."/>
            <person name="O'Sullivan O."/>
            <person name="Ritari J."/>
            <person name="Douillard F.P."/>
            <person name="Paul Ross R."/>
            <person name="Yang R."/>
            <person name="Briner A.E."/>
            <person name="Felis G.E."/>
            <person name="de Vos W.M."/>
            <person name="Barrangou R."/>
            <person name="Klaenhammer T.R."/>
            <person name="Caufield P.W."/>
            <person name="Cui Y."/>
            <person name="Zhang H."/>
            <person name="O'Toole P.W."/>
        </authorList>
    </citation>
    <scope>NUCLEOTIDE SEQUENCE [LARGE SCALE GENOMIC DNA]</scope>
    <source>
        <strain evidence="1 2">DSM 20509</strain>
    </source>
</reference>
<dbReference type="Proteomes" id="UP000051008">
    <property type="component" value="Unassembled WGS sequence"/>
</dbReference>
<evidence type="ECO:0000313" key="2">
    <source>
        <dbReference type="Proteomes" id="UP000051008"/>
    </source>
</evidence>
<comment type="caution">
    <text evidence="1">The sequence shown here is derived from an EMBL/GenBank/DDBJ whole genome shotgun (WGS) entry which is preliminary data.</text>
</comment>